<evidence type="ECO:0000256" key="2">
    <source>
        <dbReference type="ARBA" id="ARBA00005381"/>
    </source>
</evidence>
<dbReference type="CDD" id="cd07302">
    <property type="entry name" value="CHD"/>
    <property type="match status" value="1"/>
</dbReference>
<feature type="transmembrane region" description="Helical" evidence="5">
    <location>
        <begin position="109"/>
        <end position="131"/>
    </location>
</feature>
<keyword evidence="9" id="KW-1185">Reference proteome</keyword>
<dbReference type="PANTHER" id="PTHR43081">
    <property type="entry name" value="ADENYLATE CYCLASE, TERMINAL-DIFFERENTIATION SPECIFIC-RELATED"/>
    <property type="match status" value="1"/>
</dbReference>
<dbReference type="SMART" id="SM00304">
    <property type="entry name" value="HAMP"/>
    <property type="match status" value="1"/>
</dbReference>
<evidence type="ECO:0000313" key="9">
    <source>
        <dbReference type="Proteomes" id="UP000191901"/>
    </source>
</evidence>
<evidence type="ECO:0000313" key="8">
    <source>
        <dbReference type="EMBL" id="ASC73583.1"/>
    </source>
</evidence>
<feature type="domain" description="HAMP" evidence="7">
    <location>
        <begin position="250"/>
        <end position="302"/>
    </location>
</feature>
<keyword evidence="4 5" id="KW-0472">Membrane</keyword>
<feature type="transmembrane region" description="Helical" evidence="5">
    <location>
        <begin position="143"/>
        <end position="164"/>
    </location>
</feature>
<dbReference type="InterPro" id="IPR050697">
    <property type="entry name" value="Adenylyl/Guanylyl_Cyclase_3/4"/>
</dbReference>
<name>A0A1Z3HTF0_9CYAN</name>
<accession>A0A1Z3HTF0</accession>
<dbReference type="PROSITE" id="PS50885">
    <property type="entry name" value="HAMP"/>
    <property type="match status" value="1"/>
</dbReference>
<dbReference type="OrthoDB" id="337251at2"/>
<dbReference type="AlphaFoldDB" id="A0A1Z3HTF0"/>
<dbReference type="SUPFAM" id="SSF55073">
    <property type="entry name" value="Nucleotide cyclase"/>
    <property type="match status" value="1"/>
</dbReference>
<dbReference type="Gene3D" id="3.30.70.1230">
    <property type="entry name" value="Nucleotide cyclase"/>
    <property type="match status" value="1"/>
</dbReference>
<feature type="transmembrane region" description="Helical" evidence="5">
    <location>
        <begin position="229"/>
        <end position="248"/>
    </location>
</feature>
<keyword evidence="5" id="KW-1133">Transmembrane helix</keyword>
<feature type="domain" description="Guanylate cyclase" evidence="6">
    <location>
        <begin position="334"/>
        <end position="467"/>
    </location>
</feature>
<evidence type="ECO:0000256" key="5">
    <source>
        <dbReference type="SAM" id="Phobius"/>
    </source>
</evidence>
<evidence type="ECO:0000259" key="7">
    <source>
        <dbReference type="PROSITE" id="PS50885"/>
    </source>
</evidence>
<sequence length="537" mass="58164">MSSGRHAHLPGSRRQGLLITALSLAPSQLIGSAFNIWYNLSHIQPLLTPVQHQVFQEAIGVFNLTVYPAAMVFWFWLFFSLRPVASRLLADQPVPPARLMAAQRRVINLPWLSMLVAGIGWLLCIPVFLTVLERTADPLAPQVWIHLPISILISTVIALTHGSFTIDLLSQRLLYPLFFRQAHPAEIPGAYPLTLKNRITFWAVSASICPIASLLLLEFVPNANNMGSFSLLVGLLGMGFSLVSAWMLSQLVVEPVDMLQDAAKRVAQGDLTVQITQPRGDEFGTLIDAFNAMVTELRDKQHLLETFGRHVGEQAARQILQQDPGLGGTEQVLTVMFADLRNFTARCNHSTPQEIVALLNLFLADMVEIVEHQHGGMVNKFLGDGFMALFGVGEPDGDHAARAIASGQAMLGSLEQLNRILAEKNIAPLAIGIGLHTGPAVVGSIGSPQRLEYTAIGSTVNIASRVESLTKTVGYPLLFTAATRVALPADIPLQALPPQPVRGLDQPLPVFSLTQSVRLDRSAPGTAKGNRSGESGA</sequence>
<dbReference type="SMART" id="SM00044">
    <property type="entry name" value="CYCc"/>
    <property type="match status" value="1"/>
</dbReference>
<dbReference type="GO" id="GO:0005886">
    <property type="term" value="C:plasma membrane"/>
    <property type="evidence" value="ECO:0007669"/>
    <property type="project" value="UniProtKB-SubCell"/>
</dbReference>
<feature type="transmembrane region" description="Helical" evidence="5">
    <location>
        <begin position="58"/>
        <end position="79"/>
    </location>
</feature>
<feature type="transmembrane region" description="Helical" evidence="5">
    <location>
        <begin position="199"/>
        <end position="217"/>
    </location>
</feature>
<proteinExistence type="inferred from homology"/>
<feature type="transmembrane region" description="Helical" evidence="5">
    <location>
        <begin position="16"/>
        <end position="38"/>
    </location>
</feature>
<protein>
    <submittedName>
        <fullName evidence="8">Adenylate/guanylate cyclase domain protein</fullName>
    </submittedName>
</protein>
<dbReference type="GO" id="GO:0006171">
    <property type="term" value="P:cAMP biosynthetic process"/>
    <property type="evidence" value="ECO:0007669"/>
    <property type="project" value="TreeGrafter"/>
</dbReference>
<reference evidence="8 9" key="1">
    <citation type="journal article" date="2016" name="Biochim. Biophys. Acta">
        <title>Characterization of red-shifted phycobilisomes isolated from the chlorophyll f-containing cyanobacterium Halomicronema hongdechloris.</title>
        <authorList>
            <person name="Li Y."/>
            <person name="Lin Y."/>
            <person name="Garvey C.J."/>
            <person name="Birch D."/>
            <person name="Corkery R.W."/>
            <person name="Loughlin P.C."/>
            <person name="Scheer H."/>
            <person name="Willows R.D."/>
            <person name="Chen M."/>
        </authorList>
    </citation>
    <scope>NUCLEOTIDE SEQUENCE [LARGE SCALE GENOMIC DNA]</scope>
    <source>
        <strain evidence="8 9">C2206</strain>
    </source>
</reference>
<keyword evidence="3" id="KW-1003">Cell membrane</keyword>
<dbReference type="SUPFAM" id="SSF158472">
    <property type="entry name" value="HAMP domain-like"/>
    <property type="match status" value="1"/>
</dbReference>
<keyword evidence="5" id="KW-0812">Transmembrane</keyword>
<organism evidence="8 9">
    <name type="scientific">Halomicronema hongdechloris C2206</name>
    <dbReference type="NCBI Taxonomy" id="1641165"/>
    <lineage>
        <taxon>Bacteria</taxon>
        <taxon>Bacillati</taxon>
        <taxon>Cyanobacteriota</taxon>
        <taxon>Cyanophyceae</taxon>
        <taxon>Nodosilineales</taxon>
        <taxon>Nodosilineaceae</taxon>
        <taxon>Halomicronema</taxon>
    </lineage>
</organism>
<dbReference type="PROSITE" id="PS50125">
    <property type="entry name" value="GUANYLATE_CYCLASE_2"/>
    <property type="match status" value="1"/>
</dbReference>
<evidence type="ECO:0000256" key="3">
    <source>
        <dbReference type="ARBA" id="ARBA00022475"/>
    </source>
</evidence>
<dbReference type="KEGG" id="hhg:XM38_045520"/>
<evidence type="ECO:0000256" key="1">
    <source>
        <dbReference type="ARBA" id="ARBA00004651"/>
    </source>
</evidence>
<dbReference type="CDD" id="cd06225">
    <property type="entry name" value="HAMP"/>
    <property type="match status" value="1"/>
</dbReference>
<dbReference type="GO" id="GO:0004016">
    <property type="term" value="F:adenylate cyclase activity"/>
    <property type="evidence" value="ECO:0007669"/>
    <property type="project" value="UniProtKB-ARBA"/>
</dbReference>
<dbReference type="InterPro" id="IPR029787">
    <property type="entry name" value="Nucleotide_cyclase"/>
</dbReference>
<dbReference type="EMBL" id="CP021983">
    <property type="protein sequence ID" value="ASC73583.1"/>
    <property type="molecule type" value="Genomic_DNA"/>
</dbReference>
<dbReference type="RefSeq" id="WP_088431042.1">
    <property type="nucleotide sequence ID" value="NZ_CP021983.2"/>
</dbReference>
<evidence type="ECO:0000256" key="4">
    <source>
        <dbReference type="ARBA" id="ARBA00023136"/>
    </source>
</evidence>
<dbReference type="PANTHER" id="PTHR43081:SF17">
    <property type="entry name" value="BLL5647 PROTEIN"/>
    <property type="match status" value="1"/>
</dbReference>
<dbReference type="InterPro" id="IPR003660">
    <property type="entry name" value="HAMP_dom"/>
</dbReference>
<evidence type="ECO:0000259" key="6">
    <source>
        <dbReference type="PROSITE" id="PS50125"/>
    </source>
</evidence>
<dbReference type="GO" id="GO:0035556">
    <property type="term" value="P:intracellular signal transduction"/>
    <property type="evidence" value="ECO:0007669"/>
    <property type="project" value="InterPro"/>
</dbReference>
<gene>
    <name evidence="8" type="ORF">XM38_045520</name>
</gene>
<dbReference type="Proteomes" id="UP000191901">
    <property type="component" value="Chromosome"/>
</dbReference>
<dbReference type="Pfam" id="PF00211">
    <property type="entry name" value="Guanylate_cyc"/>
    <property type="match status" value="1"/>
</dbReference>
<comment type="subcellular location">
    <subcellularLocation>
        <location evidence="1">Cell membrane</location>
        <topology evidence="1">Multi-pass membrane protein</topology>
    </subcellularLocation>
</comment>
<dbReference type="Gene3D" id="6.10.340.10">
    <property type="match status" value="1"/>
</dbReference>
<comment type="similarity">
    <text evidence="2">Belongs to the adenylyl cyclase class-3 family.</text>
</comment>
<dbReference type="Pfam" id="PF00672">
    <property type="entry name" value="HAMP"/>
    <property type="match status" value="1"/>
</dbReference>
<dbReference type="InterPro" id="IPR001054">
    <property type="entry name" value="A/G_cyclase"/>
</dbReference>